<dbReference type="Gene3D" id="3.10.490.20">
    <property type="match status" value="1"/>
</dbReference>
<dbReference type="Gene3D" id="3.40.50.300">
    <property type="entry name" value="P-loop containing nucleotide triphosphate hydrolases"/>
    <property type="match status" value="5"/>
</dbReference>
<dbReference type="InterPro" id="IPR043160">
    <property type="entry name" value="Dynein_C_barrel"/>
</dbReference>
<dbReference type="SUPFAM" id="SSF52540">
    <property type="entry name" value="P-loop containing nucleoside triphosphate hydrolases"/>
    <property type="match status" value="3"/>
</dbReference>
<dbReference type="GO" id="GO:0008569">
    <property type="term" value="F:minus-end-directed microtubule motor activity"/>
    <property type="evidence" value="ECO:0007669"/>
    <property type="project" value="InterPro"/>
</dbReference>
<organism evidence="9">
    <name type="scientific">Cacopsylla melanoneura</name>
    <dbReference type="NCBI Taxonomy" id="428564"/>
    <lineage>
        <taxon>Eukaryota</taxon>
        <taxon>Metazoa</taxon>
        <taxon>Ecdysozoa</taxon>
        <taxon>Arthropoda</taxon>
        <taxon>Hexapoda</taxon>
        <taxon>Insecta</taxon>
        <taxon>Pterygota</taxon>
        <taxon>Neoptera</taxon>
        <taxon>Paraneoptera</taxon>
        <taxon>Hemiptera</taxon>
        <taxon>Sternorrhyncha</taxon>
        <taxon>Psylloidea</taxon>
        <taxon>Psyllidae</taxon>
        <taxon>Psyllinae</taxon>
        <taxon>Cacopsylla</taxon>
    </lineage>
</organism>
<dbReference type="GO" id="GO:0007018">
    <property type="term" value="P:microtubule-based movement"/>
    <property type="evidence" value="ECO:0007669"/>
    <property type="project" value="InterPro"/>
</dbReference>
<evidence type="ECO:0000259" key="5">
    <source>
        <dbReference type="Pfam" id="PF12781"/>
    </source>
</evidence>
<dbReference type="Pfam" id="PF12775">
    <property type="entry name" value="AAA_7"/>
    <property type="match status" value="1"/>
</dbReference>
<dbReference type="InterPro" id="IPR041466">
    <property type="entry name" value="Dynein_AAA5_ext"/>
</dbReference>
<dbReference type="Gene3D" id="1.20.920.20">
    <property type="match status" value="1"/>
</dbReference>
<name>A0A8D8RWU4_9HEMI</name>
<feature type="domain" description="Dynein heavy chain AAA 5 extension" evidence="6">
    <location>
        <begin position="325"/>
        <end position="459"/>
    </location>
</feature>
<dbReference type="InterPro" id="IPR027417">
    <property type="entry name" value="P-loop_NTPase"/>
</dbReference>
<dbReference type="InterPro" id="IPR042219">
    <property type="entry name" value="AAA_lid_11_sf"/>
</dbReference>
<dbReference type="Gene3D" id="1.20.1270.280">
    <property type="match status" value="1"/>
</dbReference>
<evidence type="ECO:0000256" key="1">
    <source>
        <dbReference type="ARBA" id="ARBA00008887"/>
    </source>
</evidence>
<protein>
    <submittedName>
        <fullName evidence="9">Dynein heavy chain 10, axonemal</fullName>
    </submittedName>
</protein>
<evidence type="ECO:0000259" key="7">
    <source>
        <dbReference type="Pfam" id="PF18198"/>
    </source>
</evidence>
<evidence type="ECO:0000259" key="4">
    <source>
        <dbReference type="Pfam" id="PF12780"/>
    </source>
</evidence>
<dbReference type="Gene3D" id="1.10.8.1220">
    <property type="match status" value="1"/>
</dbReference>
<keyword evidence="2" id="KW-0175">Coiled coil</keyword>
<feature type="domain" description="Dynein heavy chain C-terminal" evidence="8">
    <location>
        <begin position="2088"/>
        <end position="2373"/>
    </location>
</feature>
<evidence type="ECO:0000259" key="3">
    <source>
        <dbReference type="Pfam" id="PF03028"/>
    </source>
</evidence>
<dbReference type="InterPro" id="IPR035706">
    <property type="entry name" value="AAA_9"/>
</dbReference>
<dbReference type="GO" id="GO:0045505">
    <property type="term" value="F:dynein intermediate chain binding"/>
    <property type="evidence" value="ECO:0007669"/>
    <property type="project" value="InterPro"/>
</dbReference>
<dbReference type="GO" id="GO:0051959">
    <property type="term" value="F:dynein light intermediate chain binding"/>
    <property type="evidence" value="ECO:0007669"/>
    <property type="project" value="InterPro"/>
</dbReference>
<proteinExistence type="inferred from homology"/>
<dbReference type="EMBL" id="HBUF01184875">
    <property type="protein sequence ID" value="CAG6656426.1"/>
    <property type="molecule type" value="Transcribed_RNA"/>
</dbReference>
<feature type="coiled-coil region" evidence="2">
    <location>
        <begin position="1502"/>
        <end position="1529"/>
    </location>
</feature>
<comment type="similarity">
    <text evidence="1">Belongs to the dynein heavy chain family.</text>
</comment>
<dbReference type="Pfam" id="PF18198">
    <property type="entry name" value="AAA_lid_11"/>
    <property type="match status" value="1"/>
</dbReference>
<evidence type="ECO:0000313" key="9">
    <source>
        <dbReference type="EMBL" id="CAG6656426.1"/>
    </source>
</evidence>
<dbReference type="InterPro" id="IPR041658">
    <property type="entry name" value="AAA_lid_11"/>
</dbReference>
<dbReference type="InterPro" id="IPR004273">
    <property type="entry name" value="Dynein_heavy_D6_P-loop"/>
</dbReference>
<dbReference type="Pfam" id="PF18199">
    <property type="entry name" value="Dynein_C"/>
    <property type="match status" value="1"/>
</dbReference>
<evidence type="ECO:0000256" key="2">
    <source>
        <dbReference type="SAM" id="Coils"/>
    </source>
</evidence>
<dbReference type="PANTHER" id="PTHR22878:SF63">
    <property type="entry name" value="DYNEIN AXONEMAL HEAVY CHAIN 10"/>
    <property type="match status" value="1"/>
</dbReference>
<evidence type="ECO:0000259" key="6">
    <source>
        <dbReference type="Pfam" id="PF17852"/>
    </source>
</evidence>
<dbReference type="Pfam" id="PF12781">
    <property type="entry name" value="AAA_9"/>
    <property type="match status" value="1"/>
</dbReference>
<accession>A0A8D8RWU4</accession>
<dbReference type="InterPro" id="IPR026983">
    <property type="entry name" value="DHC"/>
</dbReference>
<dbReference type="Pfam" id="PF12780">
    <property type="entry name" value="AAA_8"/>
    <property type="match status" value="1"/>
</dbReference>
<dbReference type="Gene3D" id="1.20.920.30">
    <property type="match status" value="1"/>
</dbReference>
<dbReference type="InterPro" id="IPR041228">
    <property type="entry name" value="Dynein_C"/>
</dbReference>
<sequence>MNVTEHEVFLRAVRSITLAQLVSEDVPVFSGLLRELLSGMVKDIKDFPKETFDRVASSMRLISVLSFTGASHPRFTSTLNEVLVEDKLDTVPAVRDKQRDKIYQLYESTKVGHCTMVVGPTSGGKSTIIATLVKTGIAMGVQTQVYPLNPKSLPIKELYGVLDPITQFWTEGVLSYIFRQMNIPGSYETTDSQRPSGDTIPGTEPLCQDNRSSLFSTLSETRQLRNYIVLDGDLDEVWLENMNSVLDESKTLCLPNGGRTELVHHCRILFEIPHLHHCSPSTISRCGIVYVDPSTLGIEPYWARWLSLNVKPENGEERLEFKNRLNGLFVKYVSSCLSLFTHRRIPLQTVIPMTPLNMIVQLCTILKYNLDGYFAGCISPEETEAVFIFSLYCSLGAVLNAEAQIVFDEHVKELSEFETVKDNEEKIAAYNEIPSKEPTWYSYTLNRGNSPSPGWVLWSSRVNEYEHSPGIEFSEMFVPTMESGKLMWLLNAMHERRRPCLVVGDTGSTQTTTIQYYLRSLKQNSKKHYSQLTVPFTSFTTSRDMLLALESAVNKDTRDRELLLFIDDVNLPKCDGFGTQEPIAFLKFLIENGGCFGRDKNLNWRSFKNTSYFSAVNTPLHHAHLSLDPRFLSLFSIIYTNPLSDSTLVRIYGSILSGHWTQFEEDIRTSVPDIVEMTVDLYKIALAELHPTPAKFQYWLSTRDLSRLTRRLLSITPKLFNTVGTVLRAWRNEFERAVCNRLHTQEDQLLMNGHITEALTKWFPGHVNTVMKDPLVMGELGYEDYQDMGDYSAIENYFVKMQNEYNSFKPIQGPTLDLVLFEDMLQHLYRLYRTLRKPNSHCMLLGLEGEGKRSLVGLATFAAGRKFIKLDNCRVDNLTQFRQDLKAMFKTVVHEKETKVIVIKEHEITNDGCLDLINSIITLGVPPSLYTYKEKQVICSGVKGIIDSDQGIEQMKQTLVQEDPTLCQNEMNLTVKAMIKNLMEETLEEEYQTSDVIPSVCAEEDKTKLITLEDDSGENEESEAWKYFVSQVAANVHVVFCASPTSDTLRSRCRNFPALYNNTYINRIPPWSHDALLAVATKFIEPSTLLPEDLKPSIIEHLLFTHASISQFVEEYQRVLNRYAFFSFKHYLSFVKSFIKMIEQKLQTRSTDGYSIQQKINLLGAAIDIVSRQQGLDNLDSMLELEGSEASFTENPITGTPITENPMTAIKVEELIEMLGPVRVRWGEELATLVTTRTNAVGACLLGAGFMVYASPFSQEFRNRMIYDTWQTHLVDASIPIDSEFLVEEFLCGDDFERRHLNTWRSDELSLDQFSIQNALLVTKGNRFPLCIDPEGRAINWILNREKTNHLKVASFSDTDWYRLLIEAMKYGHTFVINDVESVDPIIEVVLEKNIIQKKGPCSVFLGSTECAYNPGFRLYLTTRKSYSTFKSWVFNKAMVIDFSMTPEALEEMFLSRTIEKETDYEEQYERSLAAVRSNKQNYSTFNKHVMTELTRANVWNKNAALDNIKKNLEKCKEAKDKLLEAESIVATLAPMRDLYRPIAKRAVILYQARKDMTKVNHMYQFSLERFIDKVFPNSFDPSQNSIQNMSMQSAQSIDKETEQIEQDQDYELNQRLISVVDSLTVNCYKHICLALFEKHKILFSLQVALRVQLSMDLITRPELDFFMREWLQERWDYLVRLGEMLSDTVLGNLHKRIADQLNEWKQWYDEEQPEIVPIPEPNTTEFHRVLIVRCLRPDRVYASVCHYVTSVLGYQMVDTFLIDYEEVMELTACSVPVLFILQPGCDPEQDLRKLALNHNTTLTSLPMCQGQEQAASSLIKFSALEGHWVLLSNIHLVPSFTRHLESIITTALNDASLSHKSSYSGVDVSSMFRLFVTTDPSTVLPIRVLQRKLKVCLELPTGLQKNMLHLYSKVIDDQLLEQCKHPQYKDLVYVMAFLHSVLLERRNYSTLGWNVRYVFSQSDFEASVATLCTVLDNGMDSMHGEQLKYLIGEIMYGGRVSDMYDRRIVKIFMDEYIGDYTQNPDQFAFYPDRLGRYKIPSSHYLEHIEKTLPFNHSAELIGLHASADTGLHNDLYQDLVFHLKEMYPEVNVKTKDQVVEEMCTSLQTSLPPLFDLKQIRKQKESSRDSSTATLKVMFEELTRFNALLSRVRLSVDLLTKGLAGQVCMDDILECHLSRLYSGVLIDEWRALAPPTTMKLGAWLEQFKQRGEQYRYWIDFGDPLVMWLPGLHYPYSYFTAIIQKEVSKKEGWSLDRCSMYTEMSKFTQAIDVEEPPPEGAYVNGLYLQGAHWDLASSCLVAPASSSALVEPLPILTIIPKETSKIGWGNTLCTPVYRSLALTKRDKSEFEVNLRMSPIVDKSVYVLRGVTLFLDME</sequence>
<feature type="domain" description="Dynein heavy chain region D6 P-loop" evidence="3">
    <location>
        <begin position="1774"/>
        <end position="1896"/>
    </location>
</feature>
<feature type="domain" description="Dynein heavy chain AAA lid" evidence="7">
    <location>
        <begin position="1930"/>
        <end position="2068"/>
    </location>
</feature>
<reference evidence="9" key="1">
    <citation type="submission" date="2021-05" db="EMBL/GenBank/DDBJ databases">
        <authorList>
            <person name="Alioto T."/>
            <person name="Alioto T."/>
            <person name="Gomez Garrido J."/>
        </authorList>
    </citation>
    <scope>NUCLEOTIDE SEQUENCE</scope>
</reference>
<dbReference type="Pfam" id="PF03028">
    <property type="entry name" value="Dynein_heavy"/>
    <property type="match status" value="1"/>
</dbReference>
<dbReference type="GO" id="GO:0030286">
    <property type="term" value="C:dynein complex"/>
    <property type="evidence" value="ECO:0007669"/>
    <property type="project" value="InterPro"/>
</dbReference>
<dbReference type="Pfam" id="PF17852">
    <property type="entry name" value="Dynein_AAA_lid"/>
    <property type="match status" value="1"/>
</dbReference>
<dbReference type="PANTHER" id="PTHR22878">
    <property type="entry name" value="DYNEIN HEAVY CHAIN 6, AXONEMAL-LIKE-RELATED"/>
    <property type="match status" value="1"/>
</dbReference>
<feature type="domain" description="Dynein heavy chain ATP-binding dynein motor region" evidence="5">
    <location>
        <begin position="1303"/>
        <end position="1498"/>
    </location>
</feature>
<dbReference type="Gene3D" id="1.10.8.720">
    <property type="entry name" value="Region D6 of dynein motor"/>
    <property type="match status" value="1"/>
</dbReference>
<dbReference type="InterPro" id="IPR024317">
    <property type="entry name" value="Dynein_heavy_chain_D4_dom"/>
</dbReference>
<evidence type="ECO:0000259" key="8">
    <source>
        <dbReference type="Pfam" id="PF18199"/>
    </source>
</evidence>
<feature type="domain" description="Dynein heavy chain AAA module D4" evidence="4">
    <location>
        <begin position="816"/>
        <end position="973"/>
    </location>
</feature>